<evidence type="ECO:0000256" key="2">
    <source>
        <dbReference type="SAM" id="SignalP"/>
    </source>
</evidence>
<feature type="transmembrane region" description="Helical" evidence="1">
    <location>
        <begin position="131"/>
        <end position="155"/>
    </location>
</feature>
<dbReference type="GO" id="GO:0005938">
    <property type="term" value="C:cell cortex"/>
    <property type="evidence" value="ECO:0007669"/>
    <property type="project" value="TreeGrafter"/>
</dbReference>
<reference evidence="3 4" key="1">
    <citation type="journal article" date="2018" name="BMC Genomics">
        <title>Comparative genome analyses reveal sequence features reflecting distinct modes of host-adaptation between dicot and monocot powdery mildew.</title>
        <authorList>
            <person name="Wu Y."/>
            <person name="Ma X."/>
            <person name="Pan Z."/>
            <person name="Kale S.D."/>
            <person name="Song Y."/>
            <person name="King H."/>
            <person name="Zhang Q."/>
            <person name="Presley C."/>
            <person name="Deng X."/>
            <person name="Wei C.I."/>
            <person name="Xiao S."/>
        </authorList>
    </citation>
    <scope>NUCLEOTIDE SEQUENCE [LARGE SCALE GENOMIC DNA]</scope>
    <source>
        <strain evidence="3">UCSC1</strain>
    </source>
</reference>
<keyword evidence="2" id="KW-0732">Signal</keyword>
<dbReference type="Pfam" id="PF06687">
    <property type="entry name" value="SUR7"/>
    <property type="match status" value="1"/>
</dbReference>
<name>A0A420HKA6_9PEZI</name>
<feature type="transmembrane region" description="Helical" evidence="1">
    <location>
        <begin position="103"/>
        <end position="125"/>
    </location>
</feature>
<evidence type="ECO:0000313" key="3">
    <source>
        <dbReference type="EMBL" id="RKF57854.1"/>
    </source>
</evidence>
<dbReference type="GO" id="GO:0031505">
    <property type="term" value="P:fungal-type cell wall organization"/>
    <property type="evidence" value="ECO:0007669"/>
    <property type="project" value="TreeGrafter"/>
</dbReference>
<dbReference type="OrthoDB" id="5419460at2759"/>
<feature type="chain" id="PRO_5019343448" evidence="2">
    <location>
        <begin position="22"/>
        <end position="159"/>
    </location>
</feature>
<organism evidence="3 4">
    <name type="scientific">Golovinomyces cichoracearum</name>
    <dbReference type="NCBI Taxonomy" id="62708"/>
    <lineage>
        <taxon>Eukaryota</taxon>
        <taxon>Fungi</taxon>
        <taxon>Dikarya</taxon>
        <taxon>Ascomycota</taxon>
        <taxon>Pezizomycotina</taxon>
        <taxon>Leotiomycetes</taxon>
        <taxon>Erysiphales</taxon>
        <taxon>Erysiphaceae</taxon>
        <taxon>Golovinomyces</taxon>
    </lineage>
</organism>
<dbReference type="GO" id="GO:0045121">
    <property type="term" value="C:membrane raft"/>
    <property type="evidence" value="ECO:0007669"/>
    <property type="project" value="TreeGrafter"/>
</dbReference>
<dbReference type="GO" id="GO:0006897">
    <property type="term" value="P:endocytosis"/>
    <property type="evidence" value="ECO:0007669"/>
    <property type="project" value="TreeGrafter"/>
</dbReference>
<dbReference type="GO" id="GO:0030866">
    <property type="term" value="P:cortical actin cytoskeleton organization"/>
    <property type="evidence" value="ECO:0007669"/>
    <property type="project" value="TreeGrafter"/>
</dbReference>
<dbReference type="PANTHER" id="PTHR36414">
    <property type="entry name" value="PROTEIN SUR7"/>
    <property type="match status" value="1"/>
</dbReference>
<sequence length="159" mass="17855">MSGTVMFMFFVILSGVRDVTPFNKTWFLQVDTSDLSGSRRPLTQWTYFFICSAQNKNCGSPVPALPIGYGWPGGSLDVPRNLVGSFAKNTTSRYFYYMWRFGWVSYLIGLVFVSLGWFVALLSVWTRLGSAISALLVAFGLFWHTIAASLMTSVLNHLH</sequence>
<dbReference type="GO" id="GO:0005886">
    <property type="term" value="C:plasma membrane"/>
    <property type="evidence" value="ECO:0007669"/>
    <property type="project" value="InterPro"/>
</dbReference>
<gene>
    <name evidence="3" type="ORF">GcC1_186035</name>
</gene>
<evidence type="ECO:0000256" key="1">
    <source>
        <dbReference type="SAM" id="Phobius"/>
    </source>
</evidence>
<keyword evidence="1" id="KW-0472">Membrane</keyword>
<accession>A0A420HKA6</accession>
<comment type="caution">
    <text evidence="3">The sequence shown here is derived from an EMBL/GenBank/DDBJ whole genome shotgun (WGS) entry which is preliminary data.</text>
</comment>
<protein>
    <submittedName>
        <fullName evidence="3">Protein SUR7</fullName>
    </submittedName>
</protein>
<dbReference type="GO" id="GO:0032185">
    <property type="term" value="P:septin cytoskeleton organization"/>
    <property type="evidence" value="ECO:0007669"/>
    <property type="project" value="TreeGrafter"/>
</dbReference>
<dbReference type="PANTHER" id="PTHR36414:SF1">
    <property type="entry name" value="PROTEIN SUR7"/>
    <property type="match status" value="1"/>
</dbReference>
<proteinExistence type="predicted"/>
<dbReference type="Proteomes" id="UP000285405">
    <property type="component" value="Unassembled WGS sequence"/>
</dbReference>
<keyword evidence="1" id="KW-0812">Transmembrane</keyword>
<dbReference type="InterPro" id="IPR009571">
    <property type="entry name" value="SUR7/Rim9-like_fungi"/>
</dbReference>
<feature type="signal peptide" evidence="2">
    <location>
        <begin position="1"/>
        <end position="21"/>
    </location>
</feature>
<dbReference type="AlphaFoldDB" id="A0A420HKA6"/>
<keyword evidence="1" id="KW-1133">Transmembrane helix</keyword>
<evidence type="ECO:0000313" key="4">
    <source>
        <dbReference type="Proteomes" id="UP000285405"/>
    </source>
</evidence>
<dbReference type="EMBL" id="MCBR01018675">
    <property type="protein sequence ID" value="RKF57854.1"/>
    <property type="molecule type" value="Genomic_DNA"/>
</dbReference>